<dbReference type="HOGENOM" id="CLU_877621_0_0_1"/>
<dbReference type="InParanoid" id="F7W9S4"/>
<dbReference type="Proteomes" id="UP000001881">
    <property type="component" value="Unassembled WGS sequence"/>
</dbReference>
<evidence type="ECO:0000313" key="2">
    <source>
        <dbReference type="Proteomes" id="UP000001881"/>
    </source>
</evidence>
<dbReference type="AlphaFoldDB" id="F7W9S4"/>
<dbReference type="VEuPathDB" id="FungiDB:SMAC_08514"/>
<comment type="caution">
    <text evidence="1">The sequence shown here is derived from an EMBL/GenBank/DDBJ whole genome shotgun (WGS) entry which is preliminary data.</text>
</comment>
<protein>
    <submittedName>
        <fullName evidence="1">WGS project CABT00000000 data, contig 2.54</fullName>
    </submittedName>
</protein>
<reference evidence="1 2" key="1">
    <citation type="journal article" date="2010" name="PLoS Genet.">
        <title>De novo assembly of a 40 Mb eukaryotic genome from short sequence reads: Sordaria macrospora, a model organism for fungal morphogenesis.</title>
        <authorList>
            <person name="Nowrousian M."/>
            <person name="Stajich J."/>
            <person name="Chu M."/>
            <person name="Engh I."/>
            <person name="Espagne E."/>
            <person name="Halliday K."/>
            <person name="Kamerewerd J."/>
            <person name="Kempken F."/>
            <person name="Knab B."/>
            <person name="Kuo H.C."/>
            <person name="Osiewacz H.D."/>
            <person name="Poeggeler S."/>
            <person name="Read N."/>
            <person name="Seiler S."/>
            <person name="Smith K."/>
            <person name="Zickler D."/>
            <person name="Kueck U."/>
            <person name="Freitag M."/>
        </authorList>
    </citation>
    <scope>NUCLEOTIDE SEQUENCE [LARGE SCALE GENOMIC DNA]</scope>
    <source>
        <strain evidence="2">ATCC MYA-333 / DSM 997 / K(L3346) / K-hell</strain>
        <tissue evidence="1">Mycelium</tissue>
    </source>
</reference>
<sequence>MDHLPGTGAALIAPWDPSFDNETGIQRGPPLLFHRTQFSCGSVAIGYRISHAVCGADGCLHLYQDLCEIYHKLSRGDIGVLDVPPHIIPMGPDRIINCDDQKRATLDPPVLYLPLLPNQAKDQRRAQSLQTLPKSRNLPSLLLAVTCITPLSTLPNPKPTLHALTTAFPGCLPLKPFWPASGRPHTEPTPASPPPKPAVYPVVIRCLDPNARHPVFGPASMLPFPPASTSLDTIRGWEKVITSPTPSSLSSSPCRMRVTTQMGLTCGTHRFGSWQDSYTGECVSVMSRTHSRSSTGCASCRINALPTSTSPCLRGPL</sequence>
<gene>
    <name evidence="1" type="ORF">SMAC_08514</name>
</gene>
<evidence type="ECO:0000313" key="1">
    <source>
        <dbReference type="EMBL" id="CCC14065.1"/>
    </source>
</evidence>
<dbReference type="Pfam" id="PF02458">
    <property type="entry name" value="Transferase"/>
    <property type="match status" value="1"/>
</dbReference>
<keyword evidence="2" id="KW-1185">Reference proteome</keyword>
<proteinExistence type="predicted"/>
<organism evidence="1 2">
    <name type="scientific">Sordaria macrospora (strain ATCC MYA-333 / DSM 997 / K(L3346) / K-hell)</name>
    <dbReference type="NCBI Taxonomy" id="771870"/>
    <lineage>
        <taxon>Eukaryota</taxon>
        <taxon>Fungi</taxon>
        <taxon>Dikarya</taxon>
        <taxon>Ascomycota</taxon>
        <taxon>Pezizomycotina</taxon>
        <taxon>Sordariomycetes</taxon>
        <taxon>Sordariomycetidae</taxon>
        <taxon>Sordariales</taxon>
        <taxon>Sordariaceae</taxon>
        <taxon>Sordaria</taxon>
    </lineage>
</organism>
<dbReference type="OrthoDB" id="444127at2759"/>
<name>F7W9S4_SORMK</name>
<accession>F7W9S4</accession>
<dbReference type="EMBL" id="CABT02000054">
    <property type="protein sequence ID" value="CCC14065.1"/>
    <property type="molecule type" value="Genomic_DNA"/>
</dbReference>
<dbReference type="Gene3D" id="3.30.559.10">
    <property type="entry name" value="Chloramphenicol acetyltransferase-like domain"/>
    <property type="match status" value="1"/>
</dbReference>
<dbReference type="eggNOG" id="ENOG502QSEP">
    <property type="taxonomic scope" value="Eukaryota"/>
</dbReference>
<dbReference type="InterPro" id="IPR023213">
    <property type="entry name" value="CAT-like_dom_sf"/>
</dbReference>